<dbReference type="Proteomes" id="UP001607303">
    <property type="component" value="Unassembled WGS sequence"/>
</dbReference>
<sequence>MSLHVFWPASACLTLFVVGVIMVLLKYGPRICKVRHESLPSDQEWEGKTYSRKIYSLQLLQNSLREIVAQLWILSLANIVQRSLNIMNVVMRDIRSITNETMFGVETIGLTFLMT</sequence>
<evidence type="ECO:0000313" key="3">
    <source>
        <dbReference type="Proteomes" id="UP001607303"/>
    </source>
</evidence>
<keyword evidence="1" id="KW-1133">Transmembrane helix</keyword>
<accession>A0ABD2D3X6</accession>
<comment type="caution">
    <text evidence="2">The sequence shown here is derived from an EMBL/GenBank/DDBJ whole genome shotgun (WGS) entry which is preliminary data.</text>
</comment>
<feature type="transmembrane region" description="Helical" evidence="1">
    <location>
        <begin position="6"/>
        <end position="25"/>
    </location>
</feature>
<evidence type="ECO:0000256" key="1">
    <source>
        <dbReference type="SAM" id="Phobius"/>
    </source>
</evidence>
<keyword evidence="1" id="KW-0812">Transmembrane</keyword>
<keyword evidence="3" id="KW-1185">Reference proteome</keyword>
<dbReference type="AlphaFoldDB" id="A0ABD2D3X6"/>
<reference evidence="2 3" key="1">
    <citation type="journal article" date="2024" name="Ann. Entomol. Soc. Am.">
        <title>Genomic analyses of the southern and eastern yellowjacket wasps (Hymenoptera: Vespidae) reveal evolutionary signatures of social life.</title>
        <authorList>
            <person name="Catto M.A."/>
            <person name="Caine P.B."/>
            <person name="Orr S.E."/>
            <person name="Hunt B.G."/>
            <person name="Goodisman M.A.D."/>
        </authorList>
    </citation>
    <scope>NUCLEOTIDE SEQUENCE [LARGE SCALE GENOMIC DNA]</scope>
    <source>
        <strain evidence="2">232</strain>
        <tissue evidence="2">Head and thorax</tissue>
    </source>
</reference>
<gene>
    <name evidence="2" type="ORF">V1477_000601</name>
</gene>
<keyword evidence="1" id="KW-0472">Membrane</keyword>
<evidence type="ECO:0000313" key="2">
    <source>
        <dbReference type="EMBL" id="KAL2751443.1"/>
    </source>
</evidence>
<protein>
    <submittedName>
        <fullName evidence="2">Uncharacterized protein</fullName>
    </submittedName>
</protein>
<name>A0ABD2D3X6_VESMC</name>
<dbReference type="EMBL" id="JAYRBN010000007">
    <property type="protein sequence ID" value="KAL2751443.1"/>
    <property type="molecule type" value="Genomic_DNA"/>
</dbReference>
<proteinExistence type="predicted"/>
<organism evidence="2 3">
    <name type="scientific">Vespula maculifrons</name>
    <name type="common">Eastern yellow jacket</name>
    <name type="synonym">Wasp</name>
    <dbReference type="NCBI Taxonomy" id="7453"/>
    <lineage>
        <taxon>Eukaryota</taxon>
        <taxon>Metazoa</taxon>
        <taxon>Ecdysozoa</taxon>
        <taxon>Arthropoda</taxon>
        <taxon>Hexapoda</taxon>
        <taxon>Insecta</taxon>
        <taxon>Pterygota</taxon>
        <taxon>Neoptera</taxon>
        <taxon>Endopterygota</taxon>
        <taxon>Hymenoptera</taxon>
        <taxon>Apocrita</taxon>
        <taxon>Aculeata</taxon>
        <taxon>Vespoidea</taxon>
        <taxon>Vespidae</taxon>
        <taxon>Vespinae</taxon>
        <taxon>Vespula</taxon>
    </lineage>
</organism>